<dbReference type="Proteomes" id="UP001213000">
    <property type="component" value="Unassembled WGS sequence"/>
</dbReference>
<dbReference type="SMART" id="SM00355">
    <property type="entry name" value="ZnF_C2H2"/>
    <property type="match status" value="2"/>
</dbReference>
<reference evidence="8" key="1">
    <citation type="submission" date="2022-07" db="EMBL/GenBank/DDBJ databases">
        <title>Genome Sequence of Leucocoprinus birnbaumii.</title>
        <authorList>
            <person name="Buettner E."/>
        </authorList>
    </citation>
    <scope>NUCLEOTIDE SEQUENCE</scope>
    <source>
        <strain evidence="8">VT141</strain>
    </source>
</reference>
<evidence type="ECO:0000313" key="9">
    <source>
        <dbReference type="Proteomes" id="UP001213000"/>
    </source>
</evidence>
<dbReference type="GO" id="GO:0010468">
    <property type="term" value="P:regulation of gene expression"/>
    <property type="evidence" value="ECO:0007669"/>
    <property type="project" value="TreeGrafter"/>
</dbReference>
<keyword evidence="3 5" id="KW-0863">Zinc-finger</keyword>
<dbReference type="AlphaFoldDB" id="A0AAD5YYI8"/>
<keyword evidence="9" id="KW-1185">Reference proteome</keyword>
<dbReference type="GO" id="GO:0005634">
    <property type="term" value="C:nucleus"/>
    <property type="evidence" value="ECO:0007669"/>
    <property type="project" value="TreeGrafter"/>
</dbReference>
<keyword evidence="1" id="KW-0479">Metal-binding</keyword>
<dbReference type="EMBL" id="JANIEX010000018">
    <property type="protein sequence ID" value="KAJ3576132.1"/>
    <property type="molecule type" value="Genomic_DNA"/>
</dbReference>
<sequence>MSDSLLTAGFDSYNPMVDYSKQLPLDFLFQGTDTLPSHPDLGEFESEIDSTLEGYEGTEHLHLLQQNDYSYIRPGLTSCGPLSAFTDSAYESSSNRSESAYNPPSPNAGSTYSYAGSTYSSAYELEAMALDFQGVCVDDYAAQPGINDSVDPTSFGPLPPTPPRSPPAAMSAAKAFSRTSYSDYAPARRSSITSELYPQITFNAGAMGGHSTVSPINISAQLPSAQQPMMQARSLVDAQKVDPRKKYKCSHCPRAFARAYNLKTHKATHDPNRLKPHVCPHRTCGRSFSRKHDLGRHLISIHRDDAVPSGNQASPAKKQIGVERGIRSWCDSCGKSSVGRSTPCDCHDVK</sequence>
<evidence type="ECO:0000259" key="7">
    <source>
        <dbReference type="PROSITE" id="PS50157"/>
    </source>
</evidence>
<dbReference type="GO" id="GO:0008270">
    <property type="term" value="F:zinc ion binding"/>
    <property type="evidence" value="ECO:0007669"/>
    <property type="project" value="UniProtKB-KW"/>
</dbReference>
<dbReference type="PROSITE" id="PS00028">
    <property type="entry name" value="ZINC_FINGER_C2H2_1"/>
    <property type="match status" value="2"/>
</dbReference>
<feature type="domain" description="C2H2-type" evidence="7">
    <location>
        <begin position="247"/>
        <end position="274"/>
    </location>
</feature>
<dbReference type="PROSITE" id="PS50157">
    <property type="entry name" value="ZINC_FINGER_C2H2_2"/>
    <property type="match status" value="2"/>
</dbReference>
<accession>A0AAD5YYI8</accession>
<protein>
    <recommendedName>
        <fullName evidence="7">C2H2-type domain-containing protein</fullName>
    </recommendedName>
</protein>
<dbReference type="InterPro" id="IPR013087">
    <property type="entry name" value="Znf_C2H2_type"/>
</dbReference>
<feature type="compositionally biased region" description="Pro residues" evidence="6">
    <location>
        <begin position="157"/>
        <end position="166"/>
    </location>
</feature>
<name>A0AAD5YYI8_9AGAR</name>
<feature type="domain" description="C2H2-type" evidence="7">
    <location>
        <begin position="277"/>
        <end position="307"/>
    </location>
</feature>
<dbReference type="PANTHER" id="PTHR16515">
    <property type="entry name" value="PR DOMAIN ZINC FINGER PROTEIN"/>
    <property type="match status" value="1"/>
</dbReference>
<dbReference type="InterPro" id="IPR050331">
    <property type="entry name" value="Zinc_finger"/>
</dbReference>
<evidence type="ECO:0000256" key="1">
    <source>
        <dbReference type="ARBA" id="ARBA00022723"/>
    </source>
</evidence>
<proteinExistence type="predicted"/>
<evidence type="ECO:0000256" key="3">
    <source>
        <dbReference type="ARBA" id="ARBA00022771"/>
    </source>
</evidence>
<gene>
    <name evidence="8" type="ORF">NP233_g622</name>
</gene>
<comment type="caution">
    <text evidence="8">The sequence shown here is derived from an EMBL/GenBank/DDBJ whole genome shotgun (WGS) entry which is preliminary data.</text>
</comment>
<dbReference type="InterPro" id="IPR036236">
    <property type="entry name" value="Znf_C2H2_sf"/>
</dbReference>
<keyword evidence="2" id="KW-0677">Repeat</keyword>
<dbReference type="Gene3D" id="3.30.160.60">
    <property type="entry name" value="Classic Zinc Finger"/>
    <property type="match status" value="2"/>
</dbReference>
<dbReference type="SUPFAM" id="SSF57667">
    <property type="entry name" value="beta-beta-alpha zinc fingers"/>
    <property type="match status" value="1"/>
</dbReference>
<keyword evidence="4" id="KW-0862">Zinc</keyword>
<evidence type="ECO:0000313" key="8">
    <source>
        <dbReference type="EMBL" id="KAJ3576132.1"/>
    </source>
</evidence>
<evidence type="ECO:0000256" key="4">
    <source>
        <dbReference type="ARBA" id="ARBA00022833"/>
    </source>
</evidence>
<dbReference type="PANTHER" id="PTHR16515:SF58">
    <property type="entry name" value="ZINC FINGER PROTEIN 22"/>
    <property type="match status" value="1"/>
</dbReference>
<dbReference type="Pfam" id="PF00096">
    <property type="entry name" value="zf-C2H2"/>
    <property type="match status" value="2"/>
</dbReference>
<evidence type="ECO:0000256" key="2">
    <source>
        <dbReference type="ARBA" id="ARBA00022737"/>
    </source>
</evidence>
<evidence type="ECO:0000256" key="6">
    <source>
        <dbReference type="SAM" id="MobiDB-lite"/>
    </source>
</evidence>
<organism evidence="8 9">
    <name type="scientific">Leucocoprinus birnbaumii</name>
    <dbReference type="NCBI Taxonomy" id="56174"/>
    <lineage>
        <taxon>Eukaryota</taxon>
        <taxon>Fungi</taxon>
        <taxon>Dikarya</taxon>
        <taxon>Basidiomycota</taxon>
        <taxon>Agaricomycotina</taxon>
        <taxon>Agaricomycetes</taxon>
        <taxon>Agaricomycetidae</taxon>
        <taxon>Agaricales</taxon>
        <taxon>Agaricineae</taxon>
        <taxon>Agaricaceae</taxon>
        <taxon>Leucocoprinus</taxon>
    </lineage>
</organism>
<evidence type="ECO:0000256" key="5">
    <source>
        <dbReference type="PROSITE-ProRule" id="PRU00042"/>
    </source>
</evidence>
<feature type="region of interest" description="Disordered" evidence="6">
    <location>
        <begin position="147"/>
        <end position="172"/>
    </location>
</feature>